<feature type="domain" description="Acyltransferase 3" evidence="2">
    <location>
        <begin position="5"/>
        <end position="314"/>
    </location>
</feature>
<dbReference type="InterPro" id="IPR050879">
    <property type="entry name" value="Acyltransferase_3"/>
</dbReference>
<feature type="transmembrane region" description="Helical" evidence="1">
    <location>
        <begin position="189"/>
        <end position="209"/>
    </location>
</feature>
<feature type="transmembrane region" description="Helical" evidence="1">
    <location>
        <begin position="165"/>
        <end position="183"/>
    </location>
</feature>
<keyword evidence="1" id="KW-1133">Transmembrane helix</keyword>
<dbReference type="Pfam" id="PF19040">
    <property type="entry name" value="SGNH"/>
    <property type="match status" value="1"/>
</dbReference>
<dbReference type="AlphaFoldDB" id="A0A2T3L7W0"/>
<evidence type="ECO:0000259" key="3">
    <source>
        <dbReference type="Pfam" id="PF19040"/>
    </source>
</evidence>
<dbReference type="InterPro" id="IPR043968">
    <property type="entry name" value="SGNH"/>
</dbReference>
<proteinExistence type="predicted"/>
<feature type="transmembrane region" description="Helical" evidence="1">
    <location>
        <begin position="302"/>
        <end position="320"/>
    </location>
</feature>
<comment type="caution">
    <text evidence="4">The sequence shown here is derived from an EMBL/GenBank/DDBJ whole genome shotgun (WGS) entry which is preliminary data.</text>
</comment>
<dbReference type="RefSeq" id="WP_107253984.1">
    <property type="nucleotide sequence ID" value="NZ_PYOC01000004.1"/>
</dbReference>
<reference evidence="4 5" key="1">
    <citation type="submission" date="2018-03" db="EMBL/GenBank/DDBJ databases">
        <title>Whole genome sequencing of Histamine producing bacteria.</title>
        <authorList>
            <person name="Butler K."/>
        </authorList>
    </citation>
    <scope>NUCLEOTIDE SEQUENCE [LARGE SCALE GENOMIC DNA]</scope>
    <source>
        <strain evidence="4 5">ATCC 19614</strain>
    </source>
</reference>
<name>A0A2T3L7W0_9GAMM</name>
<evidence type="ECO:0000259" key="2">
    <source>
        <dbReference type="Pfam" id="PF01757"/>
    </source>
</evidence>
<keyword evidence="4" id="KW-0808">Transferase</keyword>
<feature type="transmembrane region" description="Helical" evidence="1">
    <location>
        <begin position="30"/>
        <end position="51"/>
    </location>
</feature>
<evidence type="ECO:0000313" key="5">
    <source>
        <dbReference type="Proteomes" id="UP000241803"/>
    </source>
</evidence>
<dbReference type="GO" id="GO:0016020">
    <property type="term" value="C:membrane"/>
    <property type="evidence" value="ECO:0007669"/>
    <property type="project" value="TreeGrafter"/>
</dbReference>
<keyword evidence="4" id="KW-0012">Acyltransferase</keyword>
<dbReference type="EMBL" id="PYOC01000004">
    <property type="protein sequence ID" value="PSV46780.1"/>
    <property type="molecule type" value="Genomic_DNA"/>
</dbReference>
<evidence type="ECO:0000313" key="4">
    <source>
        <dbReference type="EMBL" id="PSV46780.1"/>
    </source>
</evidence>
<gene>
    <name evidence="4" type="ORF">C9J47_13390</name>
</gene>
<dbReference type="Pfam" id="PF01757">
    <property type="entry name" value="Acyl_transf_3"/>
    <property type="match status" value="1"/>
</dbReference>
<dbReference type="Proteomes" id="UP000241803">
    <property type="component" value="Unassembled WGS sequence"/>
</dbReference>
<sequence>MNFRYDINGLRAIAVLAVVFFHFAPSFLAGGFAGVDVFFVISGFLMTGIIFKGIENKCFSIFSFYKARAKRIIPALSVLCLTLIAYGWVYLSPIDYMKLGKHALSSITFLSNVVYWQESGYFDVSSYEKWLLHTWSLSVEWQFYILYPIMILLLVRFFSIGRVKIIIGAFTIIAFLVGCFASYRFPNASYYLLPTRAWEMLVGGIAFLFPFSSKFRWRKHLEIIGFVFIILSYIFVSSEVPWPGYMAFFPVFGSFLIIMSNNQTSLLTSNKFFQYIGKWSYSIYLWHWPIVVFGSYYFENWWFVGIPLSIIFGFFSYHFIEQRKFKVNSFSFVVLSIFVPVTCLFIYMGKGFDYNFRSITTSDETKYVEKYQPDVYITDELKAYYGDECNFFDSQLGVAKNRISDTCTDEGLGGILIWGDSHAQALSYGLKGGYRDKPFYQVASSACVPSLKFNSGTSEIELSCFRSNSKAFEVLLDKAPELVIWAQKNQHDKTDYLSIIETARSKGVTSKFVLVGPVPQWHPSLPEVLAKRHFTSESRVISDLAFDKALFSLDSDTKLKYSKQDELTYISLINELCSEAGCLAKLDQNKTPLVWDYGHLTPKGSEYIASNVIWPLIAKDNLID</sequence>
<dbReference type="InterPro" id="IPR002656">
    <property type="entry name" value="Acyl_transf_3_dom"/>
</dbReference>
<feature type="transmembrane region" description="Helical" evidence="1">
    <location>
        <begin position="7"/>
        <end position="24"/>
    </location>
</feature>
<feature type="transmembrane region" description="Helical" evidence="1">
    <location>
        <begin position="72"/>
        <end position="91"/>
    </location>
</feature>
<keyword evidence="1" id="KW-0472">Membrane</keyword>
<feature type="transmembrane region" description="Helical" evidence="1">
    <location>
        <begin position="327"/>
        <end position="348"/>
    </location>
</feature>
<organism evidence="4 5">
    <name type="scientific">Photobacterium indicum</name>
    <dbReference type="NCBI Taxonomy" id="81447"/>
    <lineage>
        <taxon>Bacteria</taxon>
        <taxon>Pseudomonadati</taxon>
        <taxon>Pseudomonadota</taxon>
        <taxon>Gammaproteobacteria</taxon>
        <taxon>Vibrionales</taxon>
        <taxon>Vibrionaceae</taxon>
        <taxon>Photobacterium</taxon>
    </lineage>
</organism>
<dbReference type="PANTHER" id="PTHR23028:SF53">
    <property type="entry name" value="ACYL_TRANSF_3 DOMAIN-CONTAINING PROTEIN"/>
    <property type="match status" value="1"/>
</dbReference>
<protein>
    <submittedName>
        <fullName evidence="4">Acyltransferase</fullName>
    </submittedName>
</protein>
<feature type="domain" description="SGNH" evidence="3">
    <location>
        <begin position="402"/>
        <end position="610"/>
    </location>
</feature>
<accession>A0A2T3L7W0</accession>
<evidence type="ECO:0000256" key="1">
    <source>
        <dbReference type="SAM" id="Phobius"/>
    </source>
</evidence>
<keyword evidence="5" id="KW-1185">Reference proteome</keyword>
<dbReference type="GO" id="GO:0009103">
    <property type="term" value="P:lipopolysaccharide biosynthetic process"/>
    <property type="evidence" value="ECO:0007669"/>
    <property type="project" value="TreeGrafter"/>
</dbReference>
<dbReference type="GO" id="GO:0016747">
    <property type="term" value="F:acyltransferase activity, transferring groups other than amino-acyl groups"/>
    <property type="evidence" value="ECO:0007669"/>
    <property type="project" value="InterPro"/>
</dbReference>
<feature type="transmembrane region" description="Helical" evidence="1">
    <location>
        <begin position="141"/>
        <end position="158"/>
    </location>
</feature>
<feature type="transmembrane region" description="Helical" evidence="1">
    <location>
        <begin position="279"/>
        <end position="296"/>
    </location>
</feature>
<keyword evidence="1" id="KW-0812">Transmembrane</keyword>
<feature type="transmembrane region" description="Helical" evidence="1">
    <location>
        <begin position="242"/>
        <end position="259"/>
    </location>
</feature>
<dbReference type="PANTHER" id="PTHR23028">
    <property type="entry name" value="ACETYLTRANSFERASE"/>
    <property type="match status" value="1"/>
</dbReference>
<feature type="transmembrane region" description="Helical" evidence="1">
    <location>
        <begin position="221"/>
        <end position="236"/>
    </location>
</feature>